<evidence type="ECO:0000259" key="6">
    <source>
        <dbReference type="PROSITE" id="PS50928"/>
    </source>
</evidence>
<organism evidence="7 8">
    <name type="scientific">Alsobacter metallidurans</name>
    <dbReference type="NCBI Taxonomy" id="340221"/>
    <lineage>
        <taxon>Bacteria</taxon>
        <taxon>Pseudomonadati</taxon>
        <taxon>Pseudomonadota</taxon>
        <taxon>Alphaproteobacteria</taxon>
        <taxon>Hyphomicrobiales</taxon>
        <taxon>Alsobacteraceae</taxon>
        <taxon>Alsobacter</taxon>
    </lineage>
</organism>
<dbReference type="PANTHER" id="PTHR43632">
    <property type="entry name" value="PERMEASE COMPONENT OF TUNGSTATE ABC TRANSPORTER"/>
    <property type="match status" value="1"/>
</dbReference>
<proteinExistence type="predicted"/>
<dbReference type="GO" id="GO:0055085">
    <property type="term" value="P:transmembrane transport"/>
    <property type="evidence" value="ECO:0007669"/>
    <property type="project" value="InterPro"/>
</dbReference>
<dbReference type="GO" id="GO:0005886">
    <property type="term" value="C:plasma membrane"/>
    <property type="evidence" value="ECO:0007669"/>
    <property type="project" value="UniProtKB-SubCell"/>
</dbReference>
<keyword evidence="2 5" id="KW-0812">Transmembrane</keyword>
<dbReference type="InterPro" id="IPR000515">
    <property type="entry name" value="MetI-like"/>
</dbReference>
<dbReference type="RefSeq" id="WP_188519026.1">
    <property type="nucleotide sequence ID" value="NZ_BMES01000002.1"/>
</dbReference>
<name>A0A917MIW6_9HYPH</name>
<dbReference type="SUPFAM" id="SSF161098">
    <property type="entry name" value="MetI-like"/>
    <property type="match status" value="1"/>
</dbReference>
<keyword evidence="3 5" id="KW-1133">Transmembrane helix</keyword>
<feature type="transmembrane region" description="Helical" evidence="5">
    <location>
        <begin position="61"/>
        <end position="85"/>
    </location>
</feature>
<evidence type="ECO:0000313" key="7">
    <source>
        <dbReference type="EMBL" id="GGH27140.1"/>
    </source>
</evidence>
<dbReference type="EMBL" id="BMES01000002">
    <property type="protein sequence ID" value="GGH27140.1"/>
    <property type="molecule type" value="Genomic_DNA"/>
</dbReference>
<evidence type="ECO:0000256" key="3">
    <source>
        <dbReference type="ARBA" id="ARBA00022989"/>
    </source>
</evidence>
<dbReference type="PROSITE" id="PS50928">
    <property type="entry name" value="ABC_TM1"/>
    <property type="match status" value="1"/>
</dbReference>
<keyword evidence="8" id="KW-1185">Reference proteome</keyword>
<dbReference type="Proteomes" id="UP000603912">
    <property type="component" value="Unassembled WGS sequence"/>
</dbReference>
<gene>
    <name evidence="7" type="ORF">GCM10007036_35450</name>
</gene>
<dbReference type="AlphaFoldDB" id="A0A917MIW6"/>
<dbReference type="CDD" id="cd06261">
    <property type="entry name" value="TM_PBP2"/>
    <property type="match status" value="1"/>
</dbReference>
<feature type="transmembrane region" description="Helical" evidence="5">
    <location>
        <begin position="35"/>
        <end position="54"/>
    </location>
</feature>
<evidence type="ECO:0000256" key="1">
    <source>
        <dbReference type="ARBA" id="ARBA00004651"/>
    </source>
</evidence>
<comment type="subcellular location">
    <subcellularLocation>
        <location evidence="1">Cell membrane</location>
        <topology evidence="1">Multi-pass membrane protein</topology>
    </subcellularLocation>
</comment>
<sequence length="232" mass="23518">MEDLSRAFSLAARLIVNGDAELIGIVGLSLRVSGAATLIAFALGAPLGAALAVWRFPGRHAVVVAVHALLGLPPVVVGLLLYVALSRSGPLGAMGLLFTPAAMTTAQAVLALPIVVALTHRTVEGYWRDYGAALLVDGASLARACLELLSMARGALVTVLLAAFGRCVAEVGAILVVGGNIRGFTRTMTTAIALETSKGDLALALALGLTLITISAAVSAAAFGLQRAAEGR</sequence>
<dbReference type="InterPro" id="IPR035906">
    <property type="entry name" value="MetI-like_sf"/>
</dbReference>
<evidence type="ECO:0000256" key="2">
    <source>
        <dbReference type="ARBA" id="ARBA00022692"/>
    </source>
</evidence>
<reference evidence="7" key="2">
    <citation type="submission" date="2020-09" db="EMBL/GenBank/DDBJ databases">
        <authorList>
            <person name="Sun Q."/>
            <person name="Zhou Y."/>
        </authorList>
    </citation>
    <scope>NUCLEOTIDE SEQUENCE</scope>
    <source>
        <strain evidence="7">CGMCC 1.12214</strain>
    </source>
</reference>
<reference evidence="7" key="1">
    <citation type="journal article" date="2014" name="Int. J. Syst. Evol. Microbiol.">
        <title>Complete genome sequence of Corynebacterium casei LMG S-19264T (=DSM 44701T), isolated from a smear-ripened cheese.</title>
        <authorList>
            <consortium name="US DOE Joint Genome Institute (JGI-PGF)"/>
            <person name="Walter F."/>
            <person name="Albersmeier A."/>
            <person name="Kalinowski J."/>
            <person name="Ruckert C."/>
        </authorList>
    </citation>
    <scope>NUCLEOTIDE SEQUENCE</scope>
    <source>
        <strain evidence="7">CGMCC 1.12214</strain>
    </source>
</reference>
<dbReference type="Gene3D" id="1.10.3720.10">
    <property type="entry name" value="MetI-like"/>
    <property type="match status" value="1"/>
</dbReference>
<dbReference type="InterPro" id="IPR049783">
    <property type="entry name" value="ABC_perm_TupB-like"/>
</dbReference>
<evidence type="ECO:0000313" key="8">
    <source>
        <dbReference type="Proteomes" id="UP000603912"/>
    </source>
</evidence>
<dbReference type="NCBIfam" id="NF038017">
    <property type="entry name" value="ABC_perm1"/>
    <property type="match status" value="1"/>
</dbReference>
<protein>
    <submittedName>
        <fullName evidence="7">ABC transporter permease</fullName>
    </submittedName>
</protein>
<feature type="domain" description="ABC transmembrane type-1" evidence="6">
    <location>
        <begin position="26"/>
        <end position="222"/>
    </location>
</feature>
<keyword evidence="4 5" id="KW-0472">Membrane</keyword>
<dbReference type="PANTHER" id="PTHR43632:SF1">
    <property type="entry name" value="PERMEASE COMPONENT OF TUNGSTATE ABC TRANSPORTER"/>
    <property type="match status" value="1"/>
</dbReference>
<feature type="transmembrane region" description="Helical" evidence="5">
    <location>
        <begin position="201"/>
        <end position="225"/>
    </location>
</feature>
<feature type="transmembrane region" description="Helical" evidence="5">
    <location>
        <begin position="156"/>
        <end position="181"/>
    </location>
</feature>
<feature type="transmembrane region" description="Helical" evidence="5">
    <location>
        <begin position="97"/>
        <end position="118"/>
    </location>
</feature>
<comment type="caution">
    <text evidence="7">The sequence shown here is derived from an EMBL/GenBank/DDBJ whole genome shotgun (WGS) entry which is preliminary data.</text>
</comment>
<accession>A0A917MIW6</accession>
<evidence type="ECO:0000256" key="4">
    <source>
        <dbReference type="ARBA" id="ARBA00023136"/>
    </source>
</evidence>
<evidence type="ECO:0000256" key="5">
    <source>
        <dbReference type="SAM" id="Phobius"/>
    </source>
</evidence>